<reference evidence="2 3" key="1">
    <citation type="submission" date="2021-08" db="EMBL/GenBank/DDBJ databases">
        <authorList>
            <person name="Tuo L."/>
        </authorList>
    </citation>
    <scope>NUCLEOTIDE SEQUENCE [LARGE SCALE GENOMIC DNA]</scope>
    <source>
        <strain evidence="2 3">JCM 31229</strain>
    </source>
</reference>
<evidence type="ECO:0000313" key="2">
    <source>
        <dbReference type="EMBL" id="MBY8824654.1"/>
    </source>
</evidence>
<protein>
    <submittedName>
        <fullName evidence="2">DUF1275 domain-containing protein</fullName>
    </submittedName>
</protein>
<feature type="transmembrane region" description="Helical" evidence="1">
    <location>
        <begin position="12"/>
        <end position="35"/>
    </location>
</feature>
<gene>
    <name evidence="2" type="ORF">K7G82_20290</name>
</gene>
<dbReference type="InterPro" id="IPR010699">
    <property type="entry name" value="DUF1275"/>
</dbReference>
<keyword evidence="1" id="KW-0472">Membrane</keyword>
<feature type="transmembrane region" description="Helical" evidence="1">
    <location>
        <begin position="161"/>
        <end position="183"/>
    </location>
</feature>
<feature type="transmembrane region" description="Helical" evidence="1">
    <location>
        <begin position="87"/>
        <end position="106"/>
    </location>
</feature>
<keyword evidence="1" id="KW-0812">Transmembrane</keyword>
<name>A0ABS7PXG8_9SPHN</name>
<evidence type="ECO:0000313" key="3">
    <source>
        <dbReference type="Proteomes" id="UP000706039"/>
    </source>
</evidence>
<dbReference type="PANTHER" id="PTHR37314:SF4">
    <property type="entry name" value="UPF0700 TRANSMEMBRANE PROTEIN YOAK"/>
    <property type="match status" value="1"/>
</dbReference>
<dbReference type="PANTHER" id="PTHR37314">
    <property type="entry name" value="SLR0142 PROTEIN"/>
    <property type="match status" value="1"/>
</dbReference>
<comment type="caution">
    <text evidence="2">The sequence shown here is derived from an EMBL/GenBank/DDBJ whole genome shotgun (WGS) entry which is preliminary data.</text>
</comment>
<dbReference type="EMBL" id="JAINVV010000009">
    <property type="protein sequence ID" value="MBY8824654.1"/>
    <property type="molecule type" value="Genomic_DNA"/>
</dbReference>
<accession>A0ABS7PXG8</accession>
<dbReference type="Proteomes" id="UP000706039">
    <property type="component" value="Unassembled WGS sequence"/>
</dbReference>
<organism evidence="2 3">
    <name type="scientific">Sphingomonas colocasiae</name>
    <dbReference type="NCBI Taxonomy" id="1848973"/>
    <lineage>
        <taxon>Bacteria</taxon>
        <taxon>Pseudomonadati</taxon>
        <taxon>Pseudomonadota</taxon>
        <taxon>Alphaproteobacteria</taxon>
        <taxon>Sphingomonadales</taxon>
        <taxon>Sphingomonadaceae</taxon>
        <taxon>Sphingomonas</taxon>
    </lineage>
</organism>
<dbReference type="Pfam" id="PF06912">
    <property type="entry name" value="DUF1275"/>
    <property type="match status" value="1"/>
</dbReference>
<proteinExistence type="predicted"/>
<sequence length="214" mass="21818">MIRHDRHAQRLAICLAMLAGFVDAVGFLKLGGLFVSFMSGNSTRLAVGLSEGSSFAWRAALLIAAFVIGVVAGSLLPATAKNRPRAVLAMVAALLLSAALADLLGMNNAAIGAMALAMGCANTVFQRDGEVSIGVTYMTGTLVKLGQRIADALRGGAPMAWIPYLLLWLGLVAGAVAGSIGYMHAGLASLWIAAAGAALLAMLARQGAVIPGTQ</sequence>
<keyword evidence="3" id="KW-1185">Reference proteome</keyword>
<evidence type="ECO:0000256" key="1">
    <source>
        <dbReference type="SAM" id="Phobius"/>
    </source>
</evidence>
<keyword evidence="1" id="KW-1133">Transmembrane helix</keyword>
<dbReference type="RefSeq" id="WP_222991738.1">
    <property type="nucleotide sequence ID" value="NZ_JAINVV010000009.1"/>
</dbReference>
<feature type="transmembrane region" description="Helical" evidence="1">
    <location>
        <begin position="190"/>
        <end position="208"/>
    </location>
</feature>
<feature type="transmembrane region" description="Helical" evidence="1">
    <location>
        <begin position="55"/>
        <end position="75"/>
    </location>
</feature>